<dbReference type="InterPro" id="IPR018890">
    <property type="entry name" value="FAM171"/>
</dbReference>
<keyword evidence="1" id="KW-0732">Signal</keyword>
<keyword evidence="4" id="KW-1185">Reference proteome</keyword>
<dbReference type="InterPro" id="IPR048530">
    <property type="entry name" value="FAM171_N"/>
</dbReference>
<dbReference type="Proteomes" id="UP000472262">
    <property type="component" value="Unassembled WGS sequence"/>
</dbReference>
<evidence type="ECO:0000313" key="3">
    <source>
        <dbReference type="Ensembl" id="ENSSGRP00000018245.1"/>
    </source>
</evidence>
<dbReference type="InParanoid" id="A0A672L4B7"/>
<dbReference type="Ensembl" id="ENSSGRT00000019716.1">
    <property type="protein sequence ID" value="ENSSGRP00000018245.1"/>
    <property type="gene ID" value="ENSSGRG00000011083.1"/>
</dbReference>
<organism evidence="3 4">
    <name type="scientific">Sinocyclocheilus grahami</name>
    <name type="common">Dianchi golden-line fish</name>
    <name type="synonym">Barbus grahami</name>
    <dbReference type="NCBI Taxonomy" id="75366"/>
    <lineage>
        <taxon>Eukaryota</taxon>
        <taxon>Metazoa</taxon>
        <taxon>Chordata</taxon>
        <taxon>Craniata</taxon>
        <taxon>Vertebrata</taxon>
        <taxon>Euteleostomi</taxon>
        <taxon>Actinopterygii</taxon>
        <taxon>Neopterygii</taxon>
        <taxon>Teleostei</taxon>
        <taxon>Ostariophysi</taxon>
        <taxon>Cypriniformes</taxon>
        <taxon>Cyprinidae</taxon>
        <taxon>Cyprininae</taxon>
        <taxon>Sinocyclocheilus</taxon>
    </lineage>
</organism>
<sequence length="223" mass="25134">MPSLFVSRFFFFIFLCSCHASGHMNLFLSPSEVQVRVQVFDSGDLSPLANAAIAVRGNQTLLAQSKAGSNGVQVVSFLYRTGTWVIITASQRDYLTSSVPWHASRLPLYASVSLYLMAQKPGTLILYDDVIQVFHGSPSKKTSMTIKTTLYTYTKTSMIITTFLSENIRLLLLILGVQKSWHMHVLNNIFFPSHLLCAFPSTYFYAHFGISHKKRWMETSRCA</sequence>
<name>A0A672L4B7_SINGR</name>
<protein>
    <recommendedName>
        <fullName evidence="2">FAM171 N-terminal domain-containing protein</fullName>
    </recommendedName>
</protein>
<proteinExistence type="predicted"/>
<feature type="chain" id="PRO_5025486741" description="FAM171 N-terminal domain-containing protein" evidence="1">
    <location>
        <begin position="21"/>
        <end position="223"/>
    </location>
</feature>
<reference evidence="3" key="2">
    <citation type="submission" date="2025-09" db="UniProtKB">
        <authorList>
            <consortium name="Ensembl"/>
        </authorList>
    </citation>
    <scope>IDENTIFICATION</scope>
</reference>
<evidence type="ECO:0000259" key="2">
    <source>
        <dbReference type="Pfam" id="PF10577"/>
    </source>
</evidence>
<feature type="domain" description="FAM171 N-terminal" evidence="2">
    <location>
        <begin position="33"/>
        <end position="145"/>
    </location>
</feature>
<feature type="signal peptide" evidence="1">
    <location>
        <begin position="1"/>
        <end position="20"/>
    </location>
</feature>
<dbReference type="PANTHER" id="PTHR31626">
    <property type="entry name" value="SUSHI DOMAIN-CONTAINING PROTEIN"/>
    <property type="match status" value="1"/>
</dbReference>
<dbReference type="Pfam" id="PF10577">
    <property type="entry name" value="FAM171A1-2-B_N"/>
    <property type="match status" value="1"/>
</dbReference>
<dbReference type="AlphaFoldDB" id="A0A672L4B7"/>
<evidence type="ECO:0000256" key="1">
    <source>
        <dbReference type="SAM" id="SignalP"/>
    </source>
</evidence>
<evidence type="ECO:0000313" key="4">
    <source>
        <dbReference type="Proteomes" id="UP000472262"/>
    </source>
</evidence>
<reference evidence="3" key="1">
    <citation type="submission" date="2025-08" db="UniProtKB">
        <authorList>
            <consortium name="Ensembl"/>
        </authorList>
    </citation>
    <scope>IDENTIFICATION</scope>
</reference>
<dbReference type="PANTHER" id="PTHR31626:SF3">
    <property type="entry name" value="PROTEIN FAM171A2"/>
    <property type="match status" value="1"/>
</dbReference>
<accession>A0A672L4B7</accession>